<accession>A0A485LKF8</accession>
<feature type="compositionally biased region" description="Basic and acidic residues" evidence="1">
    <location>
        <begin position="11"/>
        <end position="24"/>
    </location>
</feature>
<dbReference type="SUPFAM" id="SSF57756">
    <property type="entry name" value="Retrovirus zinc finger-like domains"/>
    <property type="match status" value="1"/>
</dbReference>
<feature type="domain" description="Retrovirus-related Pol polyprotein from transposon TNT 1-94-like beta-barrel" evidence="2">
    <location>
        <begin position="181"/>
        <end position="261"/>
    </location>
</feature>
<reference evidence="4 5" key="1">
    <citation type="submission" date="2019-03" db="EMBL/GenBank/DDBJ databases">
        <authorList>
            <person name="Gaulin E."/>
            <person name="Dumas B."/>
        </authorList>
    </citation>
    <scope>NUCLEOTIDE SEQUENCE [LARGE SCALE GENOMIC DNA]</scope>
    <source>
        <strain evidence="4">CBS 568.67</strain>
    </source>
</reference>
<gene>
    <name evidence="4" type="primary">Aste57867_22284</name>
    <name evidence="3" type="ORF">As57867_022214</name>
    <name evidence="4" type="ORF">ASTE57867_22284</name>
</gene>
<reference evidence="3" key="2">
    <citation type="submission" date="2019-06" db="EMBL/GenBank/DDBJ databases">
        <title>Genomics analysis of Aphanomyces spp. identifies a new class of oomycete effector associated with host adaptation.</title>
        <authorList>
            <person name="Gaulin E."/>
        </authorList>
    </citation>
    <scope>NUCLEOTIDE SEQUENCE</scope>
    <source>
        <strain evidence="3">CBS 578.67</strain>
    </source>
</reference>
<sequence length="351" mass="40014">MITIEFTPLDRPCRSRDGHARHPTEAAAHGISRGRRHARSYPADQRQGSLPTTVEILRSREPSPTLDQITNRLLAKEDEMKSRTTTKRKADDEQLLYTGKPDKNRPFKKQVAKDKCHYCHKIGHHAFECRFKKRNLAKGISRKCIPIEDQINILKHDDDADEGFILATTDDSPRSDNDDAWILDSACTADVAGDKTLFAKLARTRPSTMQLADNTTVQSMHMGMLSIQVDETHRLDCPVAKFVPNLKKNLLSYRLLLKDGFELAKWDLDVAIMIRDTFVLRFNHHRGLYILRPYADQINSCLVRQPTPKLVQWHLRLAHLNFGAIKQAARDGAMEGMHLSKSDLAQDYNSV</sequence>
<dbReference type="InterPro" id="IPR036875">
    <property type="entry name" value="Znf_CCHC_sf"/>
</dbReference>
<evidence type="ECO:0000313" key="4">
    <source>
        <dbReference type="EMBL" id="VFT98950.1"/>
    </source>
</evidence>
<evidence type="ECO:0000313" key="5">
    <source>
        <dbReference type="Proteomes" id="UP000332933"/>
    </source>
</evidence>
<dbReference type="Pfam" id="PF22936">
    <property type="entry name" value="Pol_BBD"/>
    <property type="match status" value="1"/>
</dbReference>
<protein>
    <submittedName>
        <fullName evidence="4">Aste57867_22284 protein</fullName>
    </submittedName>
</protein>
<dbReference type="Gene3D" id="4.10.60.10">
    <property type="entry name" value="Zinc finger, CCHC-type"/>
    <property type="match status" value="1"/>
</dbReference>
<evidence type="ECO:0000313" key="3">
    <source>
        <dbReference type="EMBL" id="KAF0685887.1"/>
    </source>
</evidence>
<dbReference type="GO" id="GO:0003676">
    <property type="term" value="F:nucleic acid binding"/>
    <property type="evidence" value="ECO:0007669"/>
    <property type="project" value="InterPro"/>
</dbReference>
<evidence type="ECO:0000259" key="2">
    <source>
        <dbReference type="Pfam" id="PF22936"/>
    </source>
</evidence>
<name>A0A485LKF8_9STRA</name>
<dbReference type="InterPro" id="IPR054722">
    <property type="entry name" value="PolX-like_BBD"/>
</dbReference>
<dbReference type="EMBL" id="CAADRA010007056">
    <property type="protein sequence ID" value="VFT98950.1"/>
    <property type="molecule type" value="Genomic_DNA"/>
</dbReference>
<feature type="compositionally biased region" description="Basic and acidic residues" evidence="1">
    <location>
        <begin position="75"/>
        <end position="92"/>
    </location>
</feature>
<feature type="region of interest" description="Disordered" evidence="1">
    <location>
        <begin position="75"/>
        <end position="108"/>
    </location>
</feature>
<dbReference type="AlphaFoldDB" id="A0A485LKF8"/>
<feature type="region of interest" description="Disordered" evidence="1">
    <location>
        <begin position="1"/>
        <end position="49"/>
    </location>
</feature>
<organism evidence="4 5">
    <name type="scientific">Aphanomyces stellatus</name>
    <dbReference type="NCBI Taxonomy" id="120398"/>
    <lineage>
        <taxon>Eukaryota</taxon>
        <taxon>Sar</taxon>
        <taxon>Stramenopiles</taxon>
        <taxon>Oomycota</taxon>
        <taxon>Saprolegniomycetes</taxon>
        <taxon>Saprolegniales</taxon>
        <taxon>Verrucalvaceae</taxon>
        <taxon>Aphanomyces</taxon>
    </lineage>
</organism>
<dbReference type="EMBL" id="VJMH01007030">
    <property type="protein sequence ID" value="KAF0685887.1"/>
    <property type="molecule type" value="Genomic_DNA"/>
</dbReference>
<evidence type="ECO:0000256" key="1">
    <source>
        <dbReference type="SAM" id="MobiDB-lite"/>
    </source>
</evidence>
<dbReference type="Proteomes" id="UP000332933">
    <property type="component" value="Unassembled WGS sequence"/>
</dbReference>
<keyword evidence="5" id="KW-1185">Reference proteome</keyword>
<dbReference type="GO" id="GO:0008270">
    <property type="term" value="F:zinc ion binding"/>
    <property type="evidence" value="ECO:0007669"/>
    <property type="project" value="InterPro"/>
</dbReference>
<proteinExistence type="predicted"/>